<dbReference type="EMBL" id="ML179295">
    <property type="protein sequence ID" value="THU91865.1"/>
    <property type="molecule type" value="Genomic_DNA"/>
</dbReference>
<evidence type="ECO:0000313" key="2">
    <source>
        <dbReference type="Proteomes" id="UP000297245"/>
    </source>
</evidence>
<evidence type="ECO:0000313" key="1">
    <source>
        <dbReference type="EMBL" id="THU91865.1"/>
    </source>
</evidence>
<dbReference type="AlphaFoldDB" id="A0A4V4HEP0"/>
<sequence>MAPPRSLTCVVVNLTNDWSVRIPIRFAQCYRHEYTLDDLLLDDWFPPLSGSLLRRGLTHRRFFCTRWRPGAYTHILSKPYTFLFEDDTLNLRSGVTVVVKHEGFGDSASVMEDCIEGDVEIIQNIITNFRGSNLVAAGRLRRFSYPFSDRRCTEGMHEKLFVDNRTTILPAASCRCGFCVVPNEVFHLIFDPMDMTTLVNFSSTSRDHYNRIVIIMDYRVRKVVRKITCPDFIDIDDIKLALRSTNAIIHGLPALLPLLPDDIAVPDSIFIATPLATRKTWVDLFTRIPHLPHYHFWDNNVAVGSTQLVKVRSVFFLPNDVVVTVQESHYDSAMPVLLSHPTTAMCCGISYGTVFTLYPQHIKHRITDRIFDRRQPPRWYMNHLTKPIQFTRSPFTEGYFRSPSRSTYIERESNSQAYHGEVTGYGEKASRATYQVVDTGTQHLKCKGFNSYAVFVIHVGAAPVFSSSVCGVVEQMWLNDSSTISDNSALYILEISPDPEERAFFIDLLRALDTTVHDSLLPKSWCFSDDDEQNPYMLVAYHPTFTAISVAGDVVIPDPPASNFTDFPAVYKHWNENRKSITPGAYVIVDFHVVYEQAHNSMIHPFLVADSVVGISREANVVGISRTDGIADM</sequence>
<protein>
    <submittedName>
        <fullName evidence="1">Uncharacterized protein</fullName>
    </submittedName>
</protein>
<proteinExistence type="predicted"/>
<organism evidence="1 2">
    <name type="scientific">Dendrothele bispora (strain CBS 962.96)</name>
    <dbReference type="NCBI Taxonomy" id="1314807"/>
    <lineage>
        <taxon>Eukaryota</taxon>
        <taxon>Fungi</taxon>
        <taxon>Dikarya</taxon>
        <taxon>Basidiomycota</taxon>
        <taxon>Agaricomycotina</taxon>
        <taxon>Agaricomycetes</taxon>
        <taxon>Agaricomycetidae</taxon>
        <taxon>Agaricales</taxon>
        <taxon>Agaricales incertae sedis</taxon>
        <taxon>Dendrothele</taxon>
    </lineage>
</organism>
<dbReference type="Proteomes" id="UP000297245">
    <property type="component" value="Unassembled WGS sequence"/>
</dbReference>
<gene>
    <name evidence="1" type="ORF">K435DRAFT_863030</name>
</gene>
<accession>A0A4V4HEP0</accession>
<reference evidence="1 2" key="1">
    <citation type="journal article" date="2019" name="Nat. Ecol. Evol.">
        <title>Megaphylogeny resolves global patterns of mushroom evolution.</title>
        <authorList>
            <person name="Varga T."/>
            <person name="Krizsan K."/>
            <person name="Foldi C."/>
            <person name="Dima B."/>
            <person name="Sanchez-Garcia M."/>
            <person name="Sanchez-Ramirez S."/>
            <person name="Szollosi G.J."/>
            <person name="Szarkandi J.G."/>
            <person name="Papp V."/>
            <person name="Albert L."/>
            <person name="Andreopoulos W."/>
            <person name="Angelini C."/>
            <person name="Antonin V."/>
            <person name="Barry K.W."/>
            <person name="Bougher N.L."/>
            <person name="Buchanan P."/>
            <person name="Buyck B."/>
            <person name="Bense V."/>
            <person name="Catcheside P."/>
            <person name="Chovatia M."/>
            <person name="Cooper J."/>
            <person name="Damon W."/>
            <person name="Desjardin D."/>
            <person name="Finy P."/>
            <person name="Geml J."/>
            <person name="Haridas S."/>
            <person name="Hughes K."/>
            <person name="Justo A."/>
            <person name="Karasinski D."/>
            <person name="Kautmanova I."/>
            <person name="Kiss B."/>
            <person name="Kocsube S."/>
            <person name="Kotiranta H."/>
            <person name="LaButti K.M."/>
            <person name="Lechner B.E."/>
            <person name="Liimatainen K."/>
            <person name="Lipzen A."/>
            <person name="Lukacs Z."/>
            <person name="Mihaltcheva S."/>
            <person name="Morgado L.N."/>
            <person name="Niskanen T."/>
            <person name="Noordeloos M.E."/>
            <person name="Ohm R.A."/>
            <person name="Ortiz-Santana B."/>
            <person name="Ovrebo C."/>
            <person name="Racz N."/>
            <person name="Riley R."/>
            <person name="Savchenko A."/>
            <person name="Shiryaev A."/>
            <person name="Soop K."/>
            <person name="Spirin V."/>
            <person name="Szebenyi C."/>
            <person name="Tomsovsky M."/>
            <person name="Tulloss R.E."/>
            <person name="Uehling J."/>
            <person name="Grigoriev I.V."/>
            <person name="Vagvolgyi C."/>
            <person name="Papp T."/>
            <person name="Martin F.M."/>
            <person name="Miettinen O."/>
            <person name="Hibbett D.S."/>
            <person name="Nagy L.G."/>
        </authorList>
    </citation>
    <scope>NUCLEOTIDE SEQUENCE [LARGE SCALE GENOMIC DNA]</scope>
    <source>
        <strain evidence="1 2">CBS 962.96</strain>
    </source>
</reference>
<keyword evidence="2" id="KW-1185">Reference proteome</keyword>
<name>A0A4V4HEP0_DENBC</name>